<proteinExistence type="predicted"/>
<organism evidence="2 3">
    <name type="scientific">Angustibacter aerolatus</name>
    <dbReference type="NCBI Taxonomy" id="1162965"/>
    <lineage>
        <taxon>Bacteria</taxon>
        <taxon>Bacillati</taxon>
        <taxon>Actinomycetota</taxon>
        <taxon>Actinomycetes</taxon>
        <taxon>Kineosporiales</taxon>
        <taxon>Kineosporiaceae</taxon>
    </lineage>
</organism>
<evidence type="ECO:0000313" key="3">
    <source>
        <dbReference type="Proteomes" id="UP001157017"/>
    </source>
</evidence>
<name>A0ABQ6JEV9_9ACTN</name>
<evidence type="ECO:0000313" key="2">
    <source>
        <dbReference type="EMBL" id="GMA85442.1"/>
    </source>
</evidence>
<keyword evidence="3" id="KW-1185">Reference proteome</keyword>
<dbReference type="EMBL" id="BSUZ01000001">
    <property type="protein sequence ID" value="GMA85442.1"/>
    <property type="molecule type" value="Genomic_DNA"/>
</dbReference>
<feature type="region of interest" description="Disordered" evidence="1">
    <location>
        <begin position="83"/>
        <end position="146"/>
    </location>
</feature>
<sequence>MRALALTDRDGLYGSVKFVLACQAAGVAPLLGVDLATAPTGLVAGLPAWADPSVSARAATRSTPARGGAPVDLRHPRVTVLALGSVGPGGTDGAAPRRAPGGRRCAGWCRTRTSAATTSAVAGGAGHRPERRRPVRVGRRDRCDGR</sequence>
<accession>A0ABQ6JEV9</accession>
<dbReference type="Gene3D" id="3.20.20.140">
    <property type="entry name" value="Metal-dependent hydrolases"/>
    <property type="match status" value="1"/>
</dbReference>
<comment type="caution">
    <text evidence="2">The sequence shown here is derived from an EMBL/GenBank/DDBJ whole genome shotgun (WGS) entry which is preliminary data.</text>
</comment>
<protein>
    <submittedName>
        <fullName evidence="2">Uncharacterized protein</fullName>
    </submittedName>
</protein>
<feature type="compositionally biased region" description="Low complexity" evidence="1">
    <location>
        <begin position="93"/>
        <end position="122"/>
    </location>
</feature>
<dbReference type="Proteomes" id="UP001157017">
    <property type="component" value="Unassembled WGS sequence"/>
</dbReference>
<gene>
    <name evidence="2" type="ORF">GCM10025868_06920</name>
</gene>
<evidence type="ECO:0000256" key="1">
    <source>
        <dbReference type="SAM" id="MobiDB-lite"/>
    </source>
</evidence>
<reference evidence="3" key="1">
    <citation type="journal article" date="2019" name="Int. J. Syst. Evol. Microbiol.">
        <title>The Global Catalogue of Microorganisms (GCM) 10K type strain sequencing project: providing services to taxonomists for standard genome sequencing and annotation.</title>
        <authorList>
            <consortium name="The Broad Institute Genomics Platform"/>
            <consortium name="The Broad Institute Genome Sequencing Center for Infectious Disease"/>
            <person name="Wu L."/>
            <person name="Ma J."/>
        </authorList>
    </citation>
    <scope>NUCLEOTIDE SEQUENCE [LARGE SCALE GENOMIC DNA]</scope>
    <source>
        <strain evidence="3">NBRC 108730</strain>
    </source>
</reference>